<organism evidence="1 2">
    <name type="scientific">Thelephora ganbajun</name>
    <name type="common">Ganba fungus</name>
    <dbReference type="NCBI Taxonomy" id="370292"/>
    <lineage>
        <taxon>Eukaryota</taxon>
        <taxon>Fungi</taxon>
        <taxon>Dikarya</taxon>
        <taxon>Basidiomycota</taxon>
        <taxon>Agaricomycotina</taxon>
        <taxon>Agaricomycetes</taxon>
        <taxon>Thelephorales</taxon>
        <taxon>Thelephoraceae</taxon>
        <taxon>Thelephora</taxon>
    </lineage>
</organism>
<dbReference type="Proteomes" id="UP000886501">
    <property type="component" value="Unassembled WGS sequence"/>
</dbReference>
<gene>
    <name evidence="1" type="ORF">BDM02DRAFT_3261818</name>
</gene>
<name>A0ACB6ZC93_THEGA</name>
<reference evidence="1" key="2">
    <citation type="journal article" date="2020" name="Nat. Commun.">
        <title>Large-scale genome sequencing of mycorrhizal fungi provides insights into the early evolution of symbiotic traits.</title>
        <authorList>
            <person name="Miyauchi S."/>
            <person name="Kiss E."/>
            <person name="Kuo A."/>
            <person name="Drula E."/>
            <person name="Kohler A."/>
            <person name="Sanchez-Garcia M."/>
            <person name="Morin E."/>
            <person name="Andreopoulos B."/>
            <person name="Barry K.W."/>
            <person name="Bonito G."/>
            <person name="Buee M."/>
            <person name="Carver A."/>
            <person name="Chen C."/>
            <person name="Cichocki N."/>
            <person name="Clum A."/>
            <person name="Culley D."/>
            <person name="Crous P.W."/>
            <person name="Fauchery L."/>
            <person name="Girlanda M."/>
            <person name="Hayes R.D."/>
            <person name="Keri Z."/>
            <person name="LaButti K."/>
            <person name="Lipzen A."/>
            <person name="Lombard V."/>
            <person name="Magnuson J."/>
            <person name="Maillard F."/>
            <person name="Murat C."/>
            <person name="Nolan M."/>
            <person name="Ohm R.A."/>
            <person name="Pangilinan J."/>
            <person name="Pereira M.F."/>
            <person name="Perotto S."/>
            <person name="Peter M."/>
            <person name="Pfister S."/>
            <person name="Riley R."/>
            <person name="Sitrit Y."/>
            <person name="Stielow J.B."/>
            <person name="Szollosi G."/>
            <person name="Zifcakova L."/>
            <person name="Stursova M."/>
            <person name="Spatafora J.W."/>
            <person name="Tedersoo L."/>
            <person name="Vaario L.M."/>
            <person name="Yamada A."/>
            <person name="Yan M."/>
            <person name="Wang P."/>
            <person name="Xu J."/>
            <person name="Bruns T."/>
            <person name="Baldrian P."/>
            <person name="Vilgalys R."/>
            <person name="Dunand C."/>
            <person name="Henrissat B."/>
            <person name="Grigoriev I.V."/>
            <person name="Hibbett D."/>
            <person name="Nagy L.G."/>
            <person name="Martin F.M."/>
        </authorList>
    </citation>
    <scope>NUCLEOTIDE SEQUENCE</scope>
    <source>
        <strain evidence="1">P2</strain>
    </source>
</reference>
<protein>
    <submittedName>
        <fullName evidence="1">Uncharacterized protein</fullName>
    </submittedName>
</protein>
<dbReference type="EMBL" id="MU118038">
    <property type="protein sequence ID" value="KAF9647246.1"/>
    <property type="molecule type" value="Genomic_DNA"/>
</dbReference>
<accession>A0ACB6ZC93</accession>
<sequence length="306" mass="32710">MSLSAGVRKICLFVLIFGVLVPRAFAAFAVCRAGWEWASNSKQQNPCEIAGALEAACQGFSVYELGPLQQGTNYVTPQRNSSAQKCQCNTVMYSLYMACTACQNVTTQPWTFWSQFCTDVYVTQYPQSIPVDTAIPHWAFLNYTVQNAFDPAAAKSAGGQPEVLAPVPSTVSLSSSSTSSGSSTMITEDPISTSTGQGNHDQTNKPSNVGAIVGGVIGGLAVLAAFGVGIWIFLRKRAIARVDEDYPGHTTYSTDAITSGHHVSPSQVRLYDPSDPSTYPTLSGYDPSEEYTTLPNKGHYTGAAEL</sequence>
<comment type="caution">
    <text evidence="1">The sequence shown here is derived from an EMBL/GenBank/DDBJ whole genome shotgun (WGS) entry which is preliminary data.</text>
</comment>
<evidence type="ECO:0000313" key="1">
    <source>
        <dbReference type="EMBL" id="KAF9647246.1"/>
    </source>
</evidence>
<evidence type="ECO:0000313" key="2">
    <source>
        <dbReference type="Proteomes" id="UP000886501"/>
    </source>
</evidence>
<reference evidence="1" key="1">
    <citation type="submission" date="2019-10" db="EMBL/GenBank/DDBJ databases">
        <authorList>
            <consortium name="DOE Joint Genome Institute"/>
            <person name="Kuo A."/>
            <person name="Miyauchi S."/>
            <person name="Kiss E."/>
            <person name="Drula E."/>
            <person name="Kohler A."/>
            <person name="Sanchez-Garcia M."/>
            <person name="Andreopoulos B."/>
            <person name="Barry K.W."/>
            <person name="Bonito G."/>
            <person name="Buee M."/>
            <person name="Carver A."/>
            <person name="Chen C."/>
            <person name="Cichocki N."/>
            <person name="Clum A."/>
            <person name="Culley D."/>
            <person name="Crous P.W."/>
            <person name="Fauchery L."/>
            <person name="Girlanda M."/>
            <person name="Hayes R."/>
            <person name="Keri Z."/>
            <person name="Labutti K."/>
            <person name="Lipzen A."/>
            <person name="Lombard V."/>
            <person name="Magnuson J."/>
            <person name="Maillard F."/>
            <person name="Morin E."/>
            <person name="Murat C."/>
            <person name="Nolan M."/>
            <person name="Ohm R."/>
            <person name="Pangilinan J."/>
            <person name="Pereira M."/>
            <person name="Perotto S."/>
            <person name="Peter M."/>
            <person name="Riley R."/>
            <person name="Sitrit Y."/>
            <person name="Stielow B."/>
            <person name="Szollosi G."/>
            <person name="Zifcakova L."/>
            <person name="Stursova M."/>
            <person name="Spatafora J.W."/>
            <person name="Tedersoo L."/>
            <person name="Vaario L.-M."/>
            <person name="Yamada A."/>
            <person name="Yan M."/>
            <person name="Wang P."/>
            <person name="Xu J."/>
            <person name="Bruns T."/>
            <person name="Baldrian P."/>
            <person name="Vilgalys R."/>
            <person name="Henrissat B."/>
            <person name="Grigoriev I.V."/>
            <person name="Hibbett D."/>
            <person name="Nagy L.G."/>
            <person name="Martin F.M."/>
        </authorList>
    </citation>
    <scope>NUCLEOTIDE SEQUENCE</scope>
    <source>
        <strain evidence="1">P2</strain>
    </source>
</reference>
<keyword evidence="2" id="KW-1185">Reference proteome</keyword>
<proteinExistence type="predicted"/>